<feature type="compositionally biased region" description="Polar residues" evidence="1">
    <location>
        <begin position="30"/>
        <end position="50"/>
    </location>
</feature>
<feature type="compositionally biased region" description="Basic and acidic residues" evidence="1">
    <location>
        <begin position="13"/>
        <end position="29"/>
    </location>
</feature>
<keyword evidence="2" id="KW-0496">Mitochondrion</keyword>
<evidence type="ECO:0000313" key="2">
    <source>
        <dbReference type="EMBL" id="AXH38241.1"/>
    </source>
</evidence>
<organism evidence="2">
    <name type="scientific">Pertusaria propinqua</name>
    <dbReference type="NCBI Taxonomy" id="2283411"/>
    <lineage>
        <taxon>Eukaryota</taxon>
        <taxon>Fungi</taxon>
        <taxon>Dikarya</taxon>
        <taxon>Ascomycota</taxon>
        <taxon>Pezizomycotina</taxon>
        <taxon>Lecanoromycetes</taxon>
        <taxon>OSLEUM clade</taxon>
        <taxon>Ostropomycetidae</taxon>
        <taxon>Pertusariales</taxon>
        <taxon>Pertusariaceae</taxon>
        <taxon>Pertusaria</taxon>
    </lineage>
</organism>
<geneLocation type="mitochondrion" evidence="2"/>
<name>A0A345K5U9_9LECA</name>
<sequence length="125" mass="14380">MGGPENKVLKEIFKTNHMMEGEPKDKSLEDSWSTLDSSTEAPESSTNSQINKINAQIEEAKKEANSINKKYQKVLSKRDDAQDFDDKKTEDALEPEMLSLYDDLEEAKQKVRDLKKELKMLKKDK</sequence>
<dbReference type="GeneID" id="37863981"/>
<evidence type="ECO:0000256" key="1">
    <source>
        <dbReference type="SAM" id="MobiDB-lite"/>
    </source>
</evidence>
<dbReference type="RefSeq" id="YP_009513850.1">
    <property type="nucleotide sequence ID" value="NC_039355.1"/>
</dbReference>
<proteinExistence type="predicted"/>
<dbReference type="AlphaFoldDB" id="A0A345K5U9"/>
<protein>
    <submittedName>
        <fullName evidence="2">Uncharacterized protein</fullName>
    </submittedName>
</protein>
<feature type="region of interest" description="Disordered" evidence="1">
    <location>
        <begin position="13"/>
        <end position="50"/>
    </location>
</feature>
<reference evidence="2" key="1">
    <citation type="submission" date="2017-12" db="EMBL/GenBank/DDBJ databases">
        <title>The complete mitochondrial genome of the lichenized fungus Pertusaria propinqua.</title>
        <authorList>
            <person name="Bauer J.T."/>
            <person name="Keepers K.G."/>
            <person name="Pogoda C.S."/>
            <person name="DeHoff A.W."/>
            <person name="Tripp E.A."/>
            <person name="Lendemer J.C."/>
            <person name="Kane N.C."/>
        </authorList>
    </citation>
    <scope>NUCLEOTIDE SEQUENCE</scope>
</reference>
<accession>A0A345K5U9</accession>
<dbReference type="EMBL" id="MG712773">
    <property type="protein sequence ID" value="AXH38241.1"/>
    <property type="molecule type" value="Genomic_DNA"/>
</dbReference>